<reference evidence="2" key="1">
    <citation type="submission" date="2018-01" db="EMBL/GenBank/DDBJ databases">
        <title>An insight into the sialome of Amazonian anophelines.</title>
        <authorList>
            <person name="Ribeiro J.M."/>
            <person name="Scarpassa V."/>
            <person name="Calvo E."/>
        </authorList>
    </citation>
    <scope>NUCLEOTIDE SEQUENCE</scope>
</reference>
<feature type="signal peptide" evidence="1">
    <location>
        <begin position="1"/>
        <end position="22"/>
    </location>
</feature>
<keyword evidence="1" id="KW-0732">Signal</keyword>
<name>A0A2M4DAA1_ANODA</name>
<evidence type="ECO:0000313" key="2">
    <source>
        <dbReference type="EMBL" id="MBW74467.1"/>
    </source>
</evidence>
<sequence>MLWILVHVSVRIFTSLAGVTLATDTVHRNGQRLMGFEREMLPKLMAPVAKRLTISLAGSTSDRSIFGRPSTNCS</sequence>
<feature type="chain" id="PRO_5014973430" evidence="1">
    <location>
        <begin position="23"/>
        <end position="74"/>
    </location>
</feature>
<evidence type="ECO:0000256" key="1">
    <source>
        <dbReference type="SAM" id="SignalP"/>
    </source>
</evidence>
<proteinExistence type="predicted"/>
<organism evidence="2">
    <name type="scientific">Anopheles darlingi</name>
    <name type="common">Mosquito</name>
    <dbReference type="NCBI Taxonomy" id="43151"/>
    <lineage>
        <taxon>Eukaryota</taxon>
        <taxon>Metazoa</taxon>
        <taxon>Ecdysozoa</taxon>
        <taxon>Arthropoda</taxon>
        <taxon>Hexapoda</taxon>
        <taxon>Insecta</taxon>
        <taxon>Pterygota</taxon>
        <taxon>Neoptera</taxon>
        <taxon>Endopterygota</taxon>
        <taxon>Diptera</taxon>
        <taxon>Nematocera</taxon>
        <taxon>Culicoidea</taxon>
        <taxon>Culicidae</taxon>
        <taxon>Anophelinae</taxon>
        <taxon>Anopheles</taxon>
    </lineage>
</organism>
<dbReference type="EMBL" id="GGFL01010289">
    <property type="protein sequence ID" value="MBW74467.1"/>
    <property type="molecule type" value="Transcribed_RNA"/>
</dbReference>
<accession>A0A2M4DAA1</accession>
<protein>
    <submittedName>
        <fullName evidence="2">Putative secreted protein</fullName>
    </submittedName>
</protein>
<dbReference type="AlphaFoldDB" id="A0A2M4DAA1"/>